<keyword evidence="1 5" id="KW-0560">Oxidoreductase</keyword>
<evidence type="ECO:0000256" key="1">
    <source>
        <dbReference type="ARBA" id="ARBA00023002"/>
    </source>
</evidence>
<keyword evidence="2" id="KW-0503">Monooxygenase</keyword>
<reference evidence="5" key="1">
    <citation type="submission" date="2023-07" db="EMBL/GenBank/DDBJ databases">
        <title>Sequencing the genomes of 1000 actinobacteria strains.</title>
        <authorList>
            <person name="Klenk H.-P."/>
        </authorList>
    </citation>
    <scope>NUCLEOTIDE SEQUENCE</scope>
    <source>
        <strain evidence="5">DSM 45977</strain>
    </source>
</reference>
<keyword evidence="6" id="KW-1185">Reference proteome</keyword>
<protein>
    <submittedName>
        <fullName evidence="5">Salicylate hydroxylase</fullName>
        <ecNumber evidence="5">1.14.13.1</ecNumber>
    </submittedName>
</protein>
<evidence type="ECO:0000256" key="3">
    <source>
        <dbReference type="SAM" id="MobiDB-lite"/>
    </source>
</evidence>
<dbReference type="PANTHER" id="PTHR13789">
    <property type="entry name" value="MONOOXYGENASE"/>
    <property type="match status" value="1"/>
</dbReference>
<dbReference type="PANTHER" id="PTHR13789:SF309">
    <property type="entry name" value="PUTATIVE (AFU_ORTHOLOGUE AFUA_6G14510)-RELATED"/>
    <property type="match status" value="1"/>
</dbReference>
<dbReference type="InterPro" id="IPR036188">
    <property type="entry name" value="FAD/NAD-bd_sf"/>
</dbReference>
<sequence>MQNSEIRNLKVAVIGGGFGGAAATVFLDKLGADVHLYEQAPATGEVGAGIGMRPPTVEAFRAWGIFDAMASVSSASDYFEILTGAGEPILREEWPKKHEYAQENKTRLIHRADFIDTFINHIPAERLHLGHKMVSVTDHGDSATVTFDNGREVTADLVISAEGIRSTVRAQLFADVQPVFAHAHAHRAVISADDTYGMVTDDNFRMYQGDNGSLVYFLPLRHRNQVSFDITAPSDDDSWRPDVTVDQIAGLLDGFDERLQRIARNLDPAAVTSRGVYDIDPIDTWHSDSVVLIGDAAHAMLHHQGQGANQTVQDSSALAEALQESDSVQSALALYQSRRKPTTDALQRVSREEWDSKEGLKTAFPEKASID</sequence>
<dbReference type="SUPFAM" id="SSF51905">
    <property type="entry name" value="FAD/NAD(P)-binding domain"/>
    <property type="match status" value="1"/>
</dbReference>
<dbReference type="Gene3D" id="3.50.50.60">
    <property type="entry name" value="FAD/NAD(P)-binding domain"/>
    <property type="match status" value="1"/>
</dbReference>
<dbReference type="PRINTS" id="PR00420">
    <property type="entry name" value="RNGMNOXGNASE"/>
</dbReference>
<dbReference type="AlphaFoldDB" id="A0AAE3ZG69"/>
<feature type="compositionally biased region" description="Basic and acidic residues" evidence="3">
    <location>
        <begin position="349"/>
        <end position="360"/>
    </location>
</feature>
<dbReference type="Pfam" id="PF01494">
    <property type="entry name" value="FAD_binding_3"/>
    <property type="match status" value="1"/>
</dbReference>
<evidence type="ECO:0000313" key="5">
    <source>
        <dbReference type="EMBL" id="MDR7303008.1"/>
    </source>
</evidence>
<name>A0AAE3ZG69_9ACTN</name>
<evidence type="ECO:0000259" key="4">
    <source>
        <dbReference type="Pfam" id="PF01494"/>
    </source>
</evidence>
<evidence type="ECO:0000256" key="2">
    <source>
        <dbReference type="ARBA" id="ARBA00023033"/>
    </source>
</evidence>
<dbReference type="RefSeq" id="WP_310275028.1">
    <property type="nucleotide sequence ID" value="NZ_JAVDXW010000001.1"/>
</dbReference>
<comment type="caution">
    <text evidence="5">The sequence shown here is derived from an EMBL/GenBank/DDBJ whole genome shotgun (WGS) entry which is preliminary data.</text>
</comment>
<organism evidence="5 6">
    <name type="scientific">Haloactinomyces albus</name>
    <dbReference type="NCBI Taxonomy" id="1352928"/>
    <lineage>
        <taxon>Bacteria</taxon>
        <taxon>Bacillati</taxon>
        <taxon>Actinomycetota</taxon>
        <taxon>Actinomycetes</taxon>
        <taxon>Actinopolysporales</taxon>
        <taxon>Actinopolysporaceae</taxon>
        <taxon>Haloactinomyces</taxon>
    </lineage>
</organism>
<proteinExistence type="predicted"/>
<dbReference type="GO" id="GO:0071949">
    <property type="term" value="F:FAD binding"/>
    <property type="evidence" value="ECO:0007669"/>
    <property type="project" value="InterPro"/>
</dbReference>
<dbReference type="EMBL" id="JAVDXW010000001">
    <property type="protein sequence ID" value="MDR7303008.1"/>
    <property type="molecule type" value="Genomic_DNA"/>
</dbReference>
<dbReference type="Proteomes" id="UP001180845">
    <property type="component" value="Unassembled WGS sequence"/>
</dbReference>
<evidence type="ECO:0000313" key="6">
    <source>
        <dbReference type="Proteomes" id="UP001180845"/>
    </source>
</evidence>
<feature type="domain" description="FAD-binding" evidence="4">
    <location>
        <begin position="9"/>
        <end position="346"/>
    </location>
</feature>
<dbReference type="InterPro" id="IPR002938">
    <property type="entry name" value="FAD-bd"/>
</dbReference>
<gene>
    <name evidence="5" type="ORF">JOF55_003189</name>
</gene>
<dbReference type="EC" id="1.14.13.1" evidence="5"/>
<accession>A0AAE3ZG69</accession>
<feature type="region of interest" description="Disordered" evidence="3">
    <location>
        <begin position="339"/>
        <end position="371"/>
    </location>
</feature>
<dbReference type="GO" id="GO:0018658">
    <property type="term" value="F:salicylate 1-monooxygenase activity"/>
    <property type="evidence" value="ECO:0007669"/>
    <property type="project" value="UniProtKB-EC"/>
</dbReference>
<dbReference type="InterPro" id="IPR050493">
    <property type="entry name" value="FAD-dep_Monooxygenase_BioMet"/>
</dbReference>